<evidence type="ECO:0000259" key="1">
    <source>
        <dbReference type="Pfam" id="PF07858"/>
    </source>
</evidence>
<evidence type="ECO:0000313" key="2">
    <source>
        <dbReference type="EMBL" id="ABQ71340.1"/>
    </source>
</evidence>
<accession>A0A9J9HGJ2</accession>
<organism evidence="2 3">
    <name type="scientific">Rhizorhabdus wittichii (strain DSM 6014 / CCUG 31198 / JCM 15750 / NBRC 105917 / EY 4224 / RW1)</name>
    <name type="common">Sphingomonas wittichii</name>
    <dbReference type="NCBI Taxonomy" id="392499"/>
    <lineage>
        <taxon>Bacteria</taxon>
        <taxon>Pseudomonadati</taxon>
        <taxon>Pseudomonadota</taxon>
        <taxon>Alphaproteobacteria</taxon>
        <taxon>Sphingomonadales</taxon>
        <taxon>Sphingomonadaceae</taxon>
        <taxon>Rhizorhabdus</taxon>
    </lineage>
</organism>
<proteinExistence type="predicted"/>
<sequence>MLGKRSASRYSLLTVCAEKWGRENMASPGETVTAFLAQCGNGKNEMMDAFRTYFTADTIWELVGSITTKGIDEALAKVQSAQTEYGMDHLVSEVRALATQGQSVLTERIDHVRKADGTNIDSCPCMGIFEVEAGKITAWREYYDTATHGT</sequence>
<dbReference type="InterPro" id="IPR013100">
    <property type="entry name" value="LEH"/>
</dbReference>
<dbReference type="GO" id="GO:0016787">
    <property type="term" value="F:hydrolase activity"/>
    <property type="evidence" value="ECO:0007669"/>
    <property type="project" value="UniProtKB-KW"/>
</dbReference>
<dbReference type="EMBL" id="CP000700">
    <property type="protein sequence ID" value="ABQ71340.1"/>
    <property type="molecule type" value="Genomic_DNA"/>
</dbReference>
<keyword evidence="2" id="KW-0378">Hydrolase</keyword>
<reference evidence="2 3" key="1">
    <citation type="journal article" date="2010" name="J. Bacteriol.">
        <title>Genome sequence of the dioxin-mineralizing bacterium Sphingomonas wittichii RW1.</title>
        <authorList>
            <person name="Miller T.R."/>
            <person name="Delcher A.L."/>
            <person name="Salzberg S.L."/>
            <person name="Saunders E."/>
            <person name="Detter J.C."/>
            <person name="Halden R.U."/>
        </authorList>
    </citation>
    <scope>NUCLEOTIDE SEQUENCE [LARGE SCALE GENOMIC DNA]</scope>
    <source>
        <strain evidence="3">DSM 6014 / CCUG 31198 / JCM 15750 / NBRC 105917 / EY 4224 / RW1</strain>
    </source>
</reference>
<keyword evidence="2" id="KW-0614">Plasmid</keyword>
<dbReference type="Pfam" id="PF07858">
    <property type="entry name" value="LEH"/>
    <property type="match status" value="1"/>
</dbReference>
<dbReference type="Gene3D" id="3.10.450.50">
    <property type="match status" value="1"/>
</dbReference>
<dbReference type="AlphaFoldDB" id="A0A9J9HGJ2"/>
<protein>
    <submittedName>
        <fullName evidence="2">Limonene-1,2-epoxide hydrolase</fullName>
    </submittedName>
</protein>
<dbReference type="KEGG" id="swi:Swit_5231"/>
<geneLocation type="plasmid" evidence="2 3">
    <name>pSWIT01</name>
</geneLocation>
<name>A0A9J9HGJ2_RHIWR</name>
<dbReference type="InterPro" id="IPR032710">
    <property type="entry name" value="NTF2-like_dom_sf"/>
</dbReference>
<evidence type="ECO:0000313" key="3">
    <source>
        <dbReference type="Proteomes" id="UP000001989"/>
    </source>
</evidence>
<dbReference type="SUPFAM" id="SSF54427">
    <property type="entry name" value="NTF2-like"/>
    <property type="match status" value="1"/>
</dbReference>
<feature type="domain" description="Limonene-1,2-epoxide hydrolase" evidence="1">
    <location>
        <begin position="30"/>
        <end position="146"/>
    </location>
</feature>
<keyword evidence="3" id="KW-1185">Reference proteome</keyword>
<gene>
    <name evidence="2" type="ordered locus">Swit_5231</name>
</gene>
<dbReference type="Proteomes" id="UP000001989">
    <property type="component" value="Plasmid pSWIT01"/>
</dbReference>